<dbReference type="Proteomes" id="UP000070659">
    <property type="component" value="Unassembled WGS sequence"/>
</dbReference>
<dbReference type="RefSeq" id="WP_067068067.1">
    <property type="nucleotide sequence ID" value="NZ_CP171739.1"/>
</dbReference>
<name>A0A132NFG0_9ACTN</name>
<reference evidence="2 4" key="2">
    <citation type="submission" date="2015-02" db="EMBL/GenBank/DDBJ databases">
        <title>Physiological reanalysis, assessment of diazotrophy, and genome sequences of multiple isolates of Streptomyces thermoautotrophicus.</title>
        <authorList>
            <person name="MacKellar D.C."/>
            <person name="Lieber L."/>
            <person name="Norman J."/>
            <person name="Bolger A."/>
            <person name="Tobin C."/>
            <person name="Murray J.W."/>
            <person name="Prell J."/>
        </authorList>
    </citation>
    <scope>NUCLEOTIDE SEQUENCE [LARGE SCALE GENOMIC DNA]</scope>
    <source>
        <strain evidence="2 4">UBT1</strain>
    </source>
</reference>
<dbReference type="EMBL" id="JYIJ01000011">
    <property type="protein sequence ID" value="KWX05471.1"/>
    <property type="molecule type" value="Genomic_DNA"/>
</dbReference>
<dbReference type="PATRIC" id="fig|1469144.8.peg.5007"/>
<accession>A0A132NFG0</accession>
<dbReference type="Proteomes" id="UP000070598">
    <property type="component" value="Unassembled WGS sequence"/>
</dbReference>
<dbReference type="EMBL" id="JYIK01000928">
    <property type="protein sequence ID" value="KWX08865.1"/>
    <property type="molecule type" value="Genomic_DNA"/>
</dbReference>
<reference evidence="3" key="1">
    <citation type="submission" date="2015-02" db="EMBL/GenBank/DDBJ databases">
        <title>Physiological reanalysis, assessment of diazotrophy, and genome sequences of multiple isolates of Streptomyces thermoautotrophicus.</title>
        <authorList>
            <person name="MacKellar D.C."/>
            <person name="Lieber L."/>
            <person name="Norman J."/>
            <person name="Bolger A."/>
            <person name="Tobin C."/>
            <person name="Murray J.W."/>
            <person name="Friesen M."/>
            <person name="Prell J."/>
        </authorList>
    </citation>
    <scope>NUCLEOTIDE SEQUENCE [LARGE SCALE GENOMIC DNA]</scope>
    <source>
        <strain evidence="3">UBT1</strain>
    </source>
</reference>
<evidence type="ECO:0000313" key="1">
    <source>
        <dbReference type="EMBL" id="KWX05471.1"/>
    </source>
</evidence>
<sequence>MIRWSVGIEAEGDRIMRLEEVIELADAIAGSGGIATGIGTNRYGAQVIVLADSRDEAIEKGKQEFAQAVRKAGLPVFPIVRVEAISEDEDGNE</sequence>
<proteinExistence type="predicted"/>
<dbReference type="AlphaFoldDB" id="A0A132NFG0"/>
<gene>
    <name evidence="1" type="ORF">TH66_01915</name>
    <name evidence="2" type="ORF">TR74_13005</name>
</gene>
<evidence type="ECO:0000313" key="2">
    <source>
        <dbReference type="EMBL" id="KWX08865.1"/>
    </source>
</evidence>
<evidence type="ECO:0000313" key="4">
    <source>
        <dbReference type="Proteomes" id="UP000070659"/>
    </source>
</evidence>
<organism evidence="2 3">
    <name type="scientific">Carbonactinospora thermoautotrophica</name>
    <dbReference type="NCBI Taxonomy" id="1469144"/>
    <lineage>
        <taxon>Bacteria</taxon>
        <taxon>Bacillati</taxon>
        <taxon>Actinomycetota</taxon>
        <taxon>Actinomycetes</taxon>
        <taxon>Kitasatosporales</taxon>
        <taxon>Carbonactinosporaceae</taxon>
        <taxon>Carbonactinospora</taxon>
    </lineage>
</organism>
<comment type="caution">
    <text evidence="2">The sequence shown here is derived from an EMBL/GenBank/DDBJ whole genome shotgun (WGS) entry which is preliminary data.</text>
</comment>
<evidence type="ECO:0000313" key="3">
    <source>
        <dbReference type="Proteomes" id="UP000070598"/>
    </source>
</evidence>
<protein>
    <submittedName>
        <fullName evidence="2">Uncharacterized protein</fullName>
    </submittedName>
</protein>